<dbReference type="OrthoDB" id="10011429at2759"/>
<dbReference type="SUPFAM" id="SSF52949">
    <property type="entry name" value="Macro domain-like"/>
    <property type="match status" value="1"/>
</dbReference>
<reference evidence="8" key="1">
    <citation type="submission" date="2021-02" db="EMBL/GenBank/DDBJ databases">
        <authorList>
            <person name="Nowell W R."/>
        </authorList>
    </citation>
    <scope>NUCLEOTIDE SEQUENCE</scope>
</reference>
<dbReference type="GO" id="GO:0008270">
    <property type="term" value="F:zinc ion binding"/>
    <property type="evidence" value="ECO:0007669"/>
    <property type="project" value="UniProtKB-KW"/>
</dbReference>
<keyword evidence="3" id="KW-0862">Zinc</keyword>
<sequence length="2719" mass="309671">MSVTGLPTLQQDIIRYGLSVYFALGLLGNIFNCLMFTRSCYRHIPSSVYFLALSSFGIIYIIWTMFPLMYTLNNPDPQTQSAIYCKTQKYDMETNDKCSLCGKKIQEGETIKTMVNGLLGHQACLKKIFDIPTQVYNPNGVRNPLSSSESTLHTIQIDENHWKCKDCSTQNVNSTRRCGGCGKTRSNQNTSGSSAWNTALNGEECGPTSAPGAPKSSERYLPAKLDKKGTYDDDDDDDDDVRYESKSTSGKNAYPQHHQDKILAEEKKHRKPVSYEDDDSDDSEPKVASSKRLYPELPQDEKPIKGKKTSKPSHHSDDDDEDRSTAKSKKPIPSTGKKSEKTRSPSPSTSKQWATVYITDLPVHIQSNSKMEALISKRVEDMLQSKPKEVKCYSKLGIGVICVANNERKNRLLNTFGRIALDPKDGKNYIVFVEDIQLISYMVLEVTKEEENQMLPTATDISRRWVELHKGERPVSCDVLNAQFPNIYRVISSSLEELTNPSLDGAFRINKFLGHIYYCADCCFFEDLPRTITKQRIHDAIAMEIKQSSLSQTSLYVQVNKRSDSMCVISADEARSWSAESFITIDKTMLRKKTNLACRLVIHPIPESYSIQNIIKHRQFQNAVTSHKLVGDRLILEFSDKNVFDQCLDRGALRLDSGEVLSVDLCNSLNNPDGSDIDDETWYRADMLQMKPDIMQFLNNPKHKIFRLRWNAQLWSEQFERVAKQKRDPAHGAVHDPNNSTPDQIRHLLRVTVMLNTLAVMQKRSFMIKDREIQLRLKNQLETIVYNHKSTIEKTEKLPLKKMPYSRTKIRVVRNDCLIEYENMVKKGKRPVLLNMASATSPGGGFRKGDGAQEENIFRRSDYCRSLDVGLDDFLRERVDRFYCSSDCRLDRVSDPNSMYPMDEYGAIYTTGITVFRQPEETGYAFMEKPLEDVCSIAMAAYRDPELKGNFLAPKYAVGTRKKIENIFAIAHHHKHDCLILSAFGCGAFKNPPDHVAKLFYSVIEQYAGLFDTIVFAIVDDHNAGRQLNPDGNFKPFADVLDDRYVEPPTSIDNPDTIIGPYLLLSDGVNVADVKIFHQTPCNHGAKCVEMYDSHHNNQFSHPPLCIQAATDGKCKRTDDVIHMTSFIHRNQCRDGGLCKKINDESHSREFEHPSYCPEEGRCQNQESAHLKQYRHLPLCEKGLKCMEYQREITSHCNKYRHCAPQCSHGGLCAMFHDREHVEEFKHPFASPCPRTPFDCPHFIALSEANNTQGLPHSIQEHCIKYAHVCRKGRYCTDNTSLHLSKTIHVARNECSSGDRCKRLADEEHLNSFSHPNVPDVRPVCQYGDKCREQHKFDHKVSYRHPSTSADGVVQYYGSNEDTDFVQNQKRNVLAVEDFISRNNWKPLPSGSIPHEILHWVRTVKPIHRCSPLIFESIFLHGHVMSREYMEHLKDPAFVANSVLHHTRIRRIEELKECEDDARLYVTALVALEFENKGFHAGTGVPIDLFKTDAGKDVSGYSNKQIYEYAIKKKEARLIHLIQKKDLAVLREKAIEIAQASIELHSTPAGIGHPPDKALGTDKQVFSVLGPNFGHYYGDVIIVFKREILHHPDANYSMQAATMFPSGNVYKLRPWLGPDSGDVTERIKHYHRTKLHASIPGYEYATALELIALISHQKRSKKMDISLDEIFDQWLQNDAHHNIEAHLPQLIPLDYIDHIYIPKNLFAALSEKTKQAIDALFKHHITLVPHDGVANHERGPFGPNPRIPSRSKYQDFVAKKLIEEYKDNDIHSSTHSVEGAVITVPSSAFDDHYLLPLTISQAFAQYRIEKAHHTSKDNITYIYWKAMHGDMMLTLSNEQISNDENQPNLRCLICYIAPKPAISDDDDYHEEISYLAAAHPFKHVMILSKRSYKAKSNTFYRGCNDPAFVANSVLHHTRIRRIEELKACEDDARLFVTAVVALEFENKGFHAGTGVPIDLFKADTGKDVSGYSNKQIYEYAMKKKEARLIHLIQKKDLAVLREKAIEIAQASIELHSTPAGIGHPPDKALGTDKQVFSVLGPNFGHYYGDVIIVFKREILHHPDANYAMQAATAFPSGNVYKWRPWLGPDSGDVRERIKHYHRTKLHASIPGYEYATALELIALISHQKKSKKMDISLDEIFDQWLQNDAHQNIEAHLPQLIPLDYIDHIYIPKNLFTALSEKTKQAIDALFKHHITLVPHDGVADHERGPLRPNPQIPSRSKYQDFVAKKLIEEYKDNDNHSSTQSVKGVVITVPSSGFDDHYLLPLTISQAFAQYRIEKAHHTSKDNVIYIYWKAMHGNMMLTLSNEQISNDENQPNLRCLICYIAPKPTISDDDDYHEEISYLAAAHPFKHVMILSKRSYKAKSNTFYRGCNGQDFMTFCLQIHRSTGKVILSHAGPNGIYNHEEISCTFDRSELDLNKMEYIHVSAGSHSEAVRNLIVCFEKQSSMHPTFDTDYERDFAPATENKPRKEHSDTDHRKPNKDPHDVPAKASAKDEPEEEGLITKALNFFKGSNNSGTKLCSDNVNCLKQYSTDGREHNAKFVHPCPFSEKCRDKDSHTTHTHEPHDAPRCSYDRDCKKLNDPYHRAAYRHTGRPDFLQPCRYQKGCRDKTYDHRMKYSHGEEVFTKSSSSSAAAAAAAPSKEESEKHESHDHSEQTPCRDGRSCRDISTDHRKQFSHPSTTTANRAGNKSKTPCKFGVKCHNFDTDHRADYSHPDKS</sequence>
<evidence type="ECO:0000256" key="4">
    <source>
        <dbReference type="PROSITE-ProRule" id="PRU00322"/>
    </source>
</evidence>
<dbReference type="Gene3D" id="3.40.220.10">
    <property type="entry name" value="Leucine Aminopeptidase, subunit E, domain 1"/>
    <property type="match status" value="1"/>
</dbReference>
<dbReference type="PROSITE" id="PS01358">
    <property type="entry name" value="ZF_RANBP2_1"/>
    <property type="match status" value="1"/>
</dbReference>
<feature type="region of interest" description="Disordered" evidence="5">
    <location>
        <begin position="2623"/>
        <end position="2698"/>
    </location>
</feature>
<evidence type="ECO:0000256" key="5">
    <source>
        <dbReference type="SAM" id="MobiDB-lite"/>
    </source>
</evidence>
<feature type="compositionally biased region" description="Acidic residues" evidence="5">
    <location>
        <begin position="232"/>
        <end position="241"/>
    </location>
</feature>
<feature type="compositionally biased region" description="Low complexity" evidence="5">
    <location>
        <begin position="2628"/>
        <end position="2641"/>
    </location>
</feature>
<dbReference type="SUPFAM" id="SSF81321">
    <property type="entry name" value="Family A G protein-coupled receptor-like"/>
    <property type="match status" value="1"/>
</dbReference>
<evidence type="ECO:0000259" key="7">
    <source>
        <dbReference type="PROSITE" id="PS50199"/>
    </source>
</evidence>
<keyword evidence="6" id="KW-0472">Membrane</keyword>
<dbReference type="PANTHER" id="PTHR35596">
    <property type="entry name" value="DUF2263 DOMAIN-CONTAINING PROTEIN"/>
    <property type="match status" value="1"/>
</dbReference>
<feature type="compositionally biased region" description="Basic and acidic residues" evidence="5">
    <location>
        <begin position="2462"/>
        <end position="2496"/>
    </location>
</feature>
<dbReference type="PROSITE" id="PS50199">
    <property type="entry name" value="ZF_RANBP2_2"/>
    <property type="match status" value="1"/>
</dbReference>
<dbReference type="PANTHER" id="PTHR35596:SF1">
    <property type="entry name" value="MICROBIAL-TYPE PARG CATALYTIC DOMAIN-CONTAINING PROTEIN"/>
    <property type="match status" value="1"/>
</dbReference>
<organism evidence="8 9">
    <name type="scientific">Adineta ricciae</name>
    <name type="common">Rotifer</name>
    <dbReference type="NCBI Taxonomy" id="249248"/>
    <lineage>
        <taxon>Eukaryota</taxon>
        <taxon>Metazoa</taxon>
        <taxon>Spiralia</taxon>
        <taxon>Gnathifera</taxon>
        <taxon>Rotifera</taxon>
        <taxon>Eurotatoria</taxon>
        <taxon>Bdelloidea</taxon>
        <taxon>Adinetida</taxon>
        <taxon>Adinetidae</taxon>
        <taxon>Adineta</taxon>
    </lineage>
</organism>
<feature type="compositionally biased region" description="Polar residues" evidence="5">
    <location>
        <begin position="184"/>
        <end position="200"/>
    </location>
</feature>
<dbReference type="Gene3D" id="1.20.1070.10">
    <property type="entry name" value="Rhodopsin 7-helix transmembrane proteins"/>
    <property type="match status" value="1"/>
</dbReference>
<evidence type="ECO:0000313" key="8">
    <source>
        <dbReference type="EMBL" id="CAF1159570.1"/>
    </source>
</evidence>
<evidence type="ECO:0000256" key="3">
    <source>
        <dbReference type="ARBA" id="ARBA00022833"/>
    </source>
</evidence>
<accession>A0A814TCJ0</accession>
<name>A0A814TCJ0_ADIRI</name>
<feature type="compositionally biased region" description="Basic and acidic residues" evidence="5">
    <location>
        <begin position="2642"/>
        <end position="2675"/>
    </location>
</feature>
<evidence type="ECO:0000313" key="9">
    <source>
        <dbReference type="Proteomes" id="UP000663852"/>
    </source>
</evidence>
<keyword evidence="2 4" id="KW-0863">Zinc-finger</keyword>
<comment type="caution">
    <text evidence="8">The sequence shown here is derived from an EMBL/GenBank/DDBJ whole genome shotgun (WGS) entry which is preliminary data.</text>
</comment>
<feature type="region of interest" description="Disordered" evidence="5">
    <location>
        <begin position="170"/>
        <end position="351"/>
    </location>
</feature>
<feature type="region of interest" description="Disordered" evidence="5">
    <location>
        <begin position="2462"/>
        <end position="2500"/>
    </location>
</feature>
<dbReference type="InterPro" id="IPR012664">
    <property type="entry name" value="CHP02452"/>
</dbReference>
<feature type="transmembrane region" description="Helical" evidence="6">
    <location>
        <begin position="48"/>
        <end position="70"/>
    </location>
</feature>
<proteinExistence type="predicted"/>
<evidence type="ECO:0000256" key="2">
    <source>
        <dbReference type="ARBA" id="ARBA00022771"/>
    </source>
</evidence>
<dbReference type="InterPro" id="IPR001876">
    <property type="entry name" value="Znf_RanBP2"/>
</dbReference>
<dbReference type="Pfam" id="PF10021">
    <property type="entry name" value="PARG_cat_microb"/>
    <property type="match status" value="1"/>
</dbReference>
<keyword evidence="6" id="KW-0812">Transmembrane</keyword>
<evidence type="ECO:0000256" key="6">
    <source>
        <dbReference type="SAM" id="Phobius"/>
    </source>
</evidence>
<dbReference type="NCBIfam" id="TIGR02452">
    <property type="entry name" value="TIGR02452 family protein"/>
    <property type="match status" value="1"/>
</dbReference>
<dbReference type="Proteomes" id="UP000663852">
    <property type="component" value="Unassembled WGS sequence"/>
</dbReference>
<feature type="compositionally biased region" description="Polar residues" evidence="5">
    <location>
        <begin position="2678"/>
        <end position="2693"/>
    </location>
</feature>
<protein>
    <recommendedName>
        <fullName evidence="7">RanBP2-type domain-containing protein</fullName>
    </recommendedName>
</protein>
<keyword evidence="6" id="KW-1133">Transmembrane helix</keyword>
<feature type="domain" description="RanBP2-type" evidence="7">
    <location>
        <begin position="158"/>
        <end position="187"/>
    </location>
</feature>
<feature type="compositionally biased region" description="Basic and acidic residues" evidence="5">
    <location>
        <begin position="257"/>
        <end position="267"/>
    </location>
</feature>
<evidence type="ECO:0000256" key="1">
    <source>
        <dbReference type="ARBA" id="ARBA00022723"/>
    </source>
</evidence>
<feature type="transmembrane region" description="Helical" evidence="6">
    <location>
        <begin position="13"/>
        <end position="36"/>
    </location>
</feature>
<dbReference type="InterPro" id="IPR043472">
    <property type="entry name" value="Macro_dom-like"/>
</dbReference>
<dbReference type="InterPro" id="IPR019261">
    <property type="entry name" value="PARG_cat_microbial"/>
</dbReference>
<keyword evidence="1" id="KW-0479">Metal-binding</keyword>
<gene>
    <name evidence="8" type="ORF">EDS130_LOCUS23066</name>
</gene>
<dbReference type="EMBL" id="CAJNOJ010000124">
    <property type="protein sequence ID" value="CAF1159570.1"/>
    <property type="molecule type" value="Genomic_DNA"/>
</dbReference>